<gene>
    <name evidence="3" type="ORF">PCOR1329_LOCUS59779</name>
</gene>
<sequence>MCDATGPVRSGEARFPSAMAAAASPAALPAHPYGQLGAFETRLSRAELRGEWLEEEAVRELQTKVGSWERAQPQLRNTLAELKAQVGALADEIGSRVAQLDGLDCRLWELQRQGVTAAVSPLLEPLLSRMEAQESNAASICMRMDTIQEQVAAVALGDRSRQPPCVVGSSLTSPTTDRLDELERASSEAHDCLEAIFARLTALEGAVEQDGLRQRHAGYVAAAEAKHDAEAEQGWLRRLELLSTEAAAQHAGRPWCEEEGSRPASRLPQSERKSPDARVEAHVLTAQADAPETSPEEQERLLQPRRIAAAEKRLEQLEAESGDLASRLRRREGLTSSALSRLDALESLDAGGLQRRLGGRLTVLEAKVSQLELSSEEADWHSRLDAMQSRLSELEGASAGTARLLELARAADGRLAELESQVATAAARLAEAEARGDEGLSSMVERLRRLEEAPGPAAQLREECTAKVQEARGLLDQLLSSELEVAVASLGSRLGLLEAQSCSREQPAADAWARLEEEQAALRLRGEAARVDEAIAELQRQREEEQRERRALASGLESRVAEYDRCARVVFRDVVPRLGELTDALDEARRETGVLRGRLLAAEAEVPRARHALAPPAAQAVPLLGLPGRPRGTAGDQEVSWQDCEEFSMSKIGIDRLRILGYNAHRQVFETLEQCLVTAGQDAILSTLQTRWGLRACSQTHVICVKFKRCLILCLGLDALLSGLECFVIAAKGCDELDKQLARCWRFCDSLKCASEVADEGLLGSPANNVDLLLDEDVADEFCNFDVAVLRANNSWELADVAAVVYQRLSVLAVAGSVAAVIGGGKAHEEESKEMMAETAKANAADLESSRPFLRIFLALSVCMAQMGDPKPRDQGRKHYFEQMKQLFEERLKDIALEEMGQTVQYWS</sequence>
<evidence type="ECO:0000313" key="3">
    <source>
        <dbReference type="EMBL" id="CAK0875032.1"/>
    </source>
</evidence>
<accession>A0ABN9VS26</accession>
<protein>
    <submittedName>
        <fullName evidence="3">Uncharacterized protein</fullName>
    </submittedName>
</protein>
<feature type="region of interest" description="Disordered" evidence="2">
    <location>
        <begin position="250"/>
        <end position="278"/>
    </location>
</feature>
<proteinExistence type="predicted"/>
<dbReference type="EMBL" id="CAUYUJ010017465">
    <property type="protein sequence ID" value="CAK0875032.1"/>
    <property type="molecule type" value="Genomic_DNA"/>
</dbReference>
<reference evidence="3" key="1">
    <citation type="submission" date="2023-10" db="EMBL/GenBank/DDBJ databases">
        <authorList>
            <person name="Chen Y."/>
            <person name="Shah S."/>
            <person name="Dougan E. K."/>
            <person name="Thang M."/>
            <person name="Chan C."/>
        </authorList>
    </citation>
    <scope>NUCLEOTIDE SEQUENCE [LARGE SCALE GENOMIC DNA]</scope>
</reference>
<evidence type="ECO:0000313" key="4">
    <source>
        <dbReference type="Proteomes" id="UP001189429"/>
    </source>
</evidence>
<evidence type="ECO:0000256" key="1">
    <source>
        <dbReference type="SAM" id="Coils"/>
    </source>
</evidence>
<feature type="coiled-coil region" evidence="1">
    <location>
        <begin position="408"/>
        <end position="435"/>
    </location>
</feature>
<feature type="compositionally biased region" description="Basic and acidic residues" evidence="2">
    <location>
        <begin position="269"/>
        <end position="278"/>
    </location>
</feature>
<name>A0ABN9VS26_9DINO</name>
<organism evidence="3 4">
    <name type="scientific">Prorocentrum cordatum</name>
    <dbReference type="NCBI Taxonomy" id="2364126"/>
    <lineage>
        <taxon>Eukaryota</taxon>
        <taxon>Sar</taxon>
        <taxon>Alveolata</taxon>
        <taxon>Dinophyceae</taxon>
        <taxon>Prorocentrales</taxon>
        <taxon>Prorocentraceae</taxon>
        <taxon>Prorocentrum</taxon>
    </lineage>
</organism>
<comment type="caution">
    <text evidence="3">The sequence shown here is derived from an EMBL/GenBank/DDBJ whole genome shotgun (WGS) entry which is preliminary data.</text>
</comment>
<keyword evidence="1" id="KW-0175">Coiled coil</keyword>
<dbReference type="Proteomes" id="UP001189429">
    <property type="component" value="Unassembled WGS sequence"/>
</dbReference>
<keyword evidence="4" id="KW-1185">Reference proteome</keyword>
<evidence type="ECO:0000256" key="2">
    <source>
        <dbReference type="SAM" id="MobiDB-lite"/>
    </source>
</evidence>
<feature type="coiled-coil region" evidence="1">
    <location>
        <begin position="521"/>
        <end position="555"/>
    </location>
</feature>